<name>A0ABY7GBX8_MYAAR</name>
<evidence type="ECO:0000256" key="1">
    <source>
        <dbReference type="SAM" id="MobiDB-lite"/>
    </source>
</evidence>
<reference evidence="2" key="1">
    <citation type="submission" date="2022-11" db="EMBL/GenBank/DDBJ databases">
        <title>Centuries of genome instability and evolution in soft-shell clam transmissible cancer (bioRxiv).</title>
        <authorList>
            <person name="Hart S.F.M."/>
            <person name="Yonemitsu M.A."/>
            <person name="Giersch R.M."/>
            <person name="Beal B.F."/>
            <person name="Arriagada G."/>
            <person name="Davis B.W."/>
            <person name="Ostrander E.A."/>
            <person name="Goff S.P."/>
            <person name="Metzger M.J."/>
        </authorList>
    </citation>
    <scope>NUCLEOTIDE SEQUENCE</scope>
    <source>
        <strain evidence="2">MELC-2E11</strain>
        <tissue evidence="2">Siphon/mantle</tissue>
    </source>
</reference>
<dbReference type="EMBL" id="CP111028">
    <property type="protein sequence ID" value="WAR30743.1"/>
    <property type="molecule type" value="Genomic_DNA"/>
</dbReference>
<gene>
    <name evidence="2" type="ORF">MAR_033285</name>
</gene>
<evidence type="ECO:0000313" key="2">
    <source>
        <dbReference type="EMBL" id="WAR30743.1"/>
    </source>
</evidence>
<sequence>MASVQISPRARLIAEAKTPLTSRTAASRASFASQTTYNLPRAGSAARPLARLLSRLPACLACLASSETRRPKGTAGKLLVLAGSSAVDAAIRRRAEVSCRQAGTQAEARCEPGKRPPGLGDDAVVLGRQARRQRPGVSPGRYLGRAEASRARGRRDSTRQAGRLVESPASAQKCRKKVKVDVTDPHSGGTFAWPEPQTTCHSYVCERVWEASQAGGEHADVERSPVVRLFGNCFSTSEARRYKAPRSWHPLRQALGTVSTCGRQSPEQARERARPGGSSLVGRPVAIGEKPSQVPRSEGSSKNAEKKI</sequence>
<dbReference type="Proteomes" id="UP001164746">
    <property type="component" value="Chromosome 17"/>
</dbReference>
<feature type="region of interest" description="Disordered" evidence="1">
    <location>
        <begin position="259"/>
        <end position="308"/>
    </location>
</feature>
<proteinExistence type="predicted"/>
<keyword evidence="3" id="KW-1185">Reference proteome</keyword>
<evidence type="ECO:0000313" key="3">
    <source>
        <dbReference type="Proteomes" id="UP001164746"/>
    </source>
</evidence>
<protein>
    <submittedName>
        <fullName evidence="2">Uncharacterized protein</fullName>
    </submittedName>
</protein>
<accession>A0ABY7GBX8</accession>
<feature type="compositionally biased region" description="Basic and acidic residues" evidence="1">
    <location>
        <begin position="147"/>
        <end position="158"/>
    </location>
</feature>
<feature type="region of interest" description="Disordered" evidence="1">
    <location>
        <begin position="129"/>
        <end position="170"/>
    </location>
</feature>
<organism evidence="2 3">
    <name type="scientific">Mya arenaria</name>
    <name type="common">Soft-shell clam</name>
    <dbReference type="NCBI Taxonomy" id="6604"/>
    <lineage>
        <taxon>Eukaryota</taxon>
        <taxon>Metazoa</taxon>
        <taxon>Spiralia</taxon>
        <taxon>Lophotrochozoa</taxon>
        <taxon>Mollusca</taxon>
        <taxon>Bivalvia</taxon>
        <taxon>Autobranchia</taxon>
        <taxon>Heteroconchia</taxon>
        <taxon>Euheterodonta</taxon>
        <taxon>Imparidentia</taxon>
        <taxon>Neoheterodontei</taxon>
        <taxon>Myida</taxon>
        <taxon>Myoidea</taxon>
        <taxon>Myidae</taxon>
        <taxon>Mya</taxon>
    </lineage>
</organism>